<feature type="DNA-binding region" description="TEA" evidence="7">
    <location>
        <begin position="127"/>
        <end position="201"/>
    </location>
</feature>
<keyword evidence="11" id="KW-1185">Reference proteome</keyword>
<dbReference type="Proteomes" id="UP001234581">
    <property type="component" value="Unassembled WGS sequence"/>
</dbReference>
<dbReference type="GO" id="GO:0005667">
    <property type="term" value="C:transcription regulator complex"/>
    <property type="evidence" value="ECO:0007669"/>
    <property type="project" value="TreeGrafter"/>
</dbReference>
<feature type="domain" description="TEA" evidence="9">
    <location>
        <begin position="127"/>
        <end position="201"/>
    </location>
</feature>
<keyword evidence="5" id="KW-0804">Transcription</keyword>
<dbReference type="AlphaFoldDB" id="A0AAD7V9M4"/>
<keyword evidence="4" id="KW-0238">DNA-binding</keyword>
<sequence>MLACTQDFFFEKDALQDSDILSSIAALPTSAPPPSVAAALSLNCVVDDNADNNDSQQKNNKRSRNYHHHQQHHHQKNKEHHGNNNNTTAALAAAAAAAAAITNNNTNTTHNSNTTTTTTNAVAAQGKEKEEQVWPPDVEAAFVEALETIPKLGRRKILVNGKPCGRNELISDFILRRTGKIRTRKQVSSHIQVLKNTRKSDPHFMQLLTDSPGTDERASKSETAAAAAAAATGASVTSKQQEQRQQRQVPPSRRSTNGTCAVSCSSAPSIRSSDDSSISSCSPDFMFDMLNGTAAVHHGAGMMSQQQQQQQHHHPLNALHQGPNDYSMIEPLFGDDNLHIAMDFDPLLMEDAAKKPAAFPLWPNYLCLFLEYALPYDTANTVTHNLALLEHCYPNCLPVLEKLPSQCPSINLSHCSNSLVLLAKAKLDVNLNIPDFMFNTNCFFESRERRTIECTTTVYSFGSVVLESKEIQQALWINNDKFIYSFVYVNQFFDPFMKGIRSLNSWEEIDIAIQNLCIVQVFEDVETKYGSACLDPSWDPTTASMLAPNHGDSTTSSSPLLTMVYEFERGNGNVEVSAVGDPSVHDKLGIGRAMDLDGDL</sequence>
<feature type="compositionally biased region" description="Low complexity" evidence="8">
    <location>
        <begin position="263"/>
        <end position="276"/>
    </location>
</feature>
<comment type="subcellular location">
    <subcellularLocation>
        <location evidence="1">Nucleus</location>
    </subcellularLocation>
</comment>
<dbReference type="Pfam" id="PF01285">
    <property type="entry name" value="TEA"/>
    <property type="match status" value="1"/>
</dbReference>
<dbReference type="Gene3D" id="6.10.20.40">
    <property type="entry name" value="TEA/ATTS domain"/>
    <property type="match status" value="1"/>
</dbReference>
<accession>A0AAD7V9M4</accession>
<dbReference type="RefSeq" id="XP_058345904.1">
    <property type="nucleotide sequence ID" value="XM_058483285.1"/>
</dbReference>
<feature type="compositionally biased region" description="Low complexity" evidence="8">
    <location>
        <begin position="221"/>
        <end position="240"/>
    </location>
</feature>
<feature type="compositionally biased region" description="Low complexity" evidence="8">
    <location>
        <begin position="246"/>
        <end position="256"/>
    </location>
</feature>
<comment type="caution">
    <text evidence="10">The sequence shown here is derived from an EMBL/GenBank/DDBJ whole genome shotgun (WGS) entry which is preliminary data.</text>
</comment>
<feature type="region of interest" description="Disordered" evidence="8">
    <location>
        <begin position="48"/>
        <end position="85"/>
    </location>
</feature>
<proteinExistence type="inferred from homology"/>
<organism evidence="10 11">
    <name type="scientific">Lichtheimia ornata</name>
    <dbReference type="NCBI Taxonomy" id="688661"/>
    <lineage>
        <taxon>Eukaryota</taxon>
        <taxon>Fungi</taxon>
        <taxon>Fungi incertae sedis</taxon>
        <taxon>Mucoromycota</taxon>
        <taxon>Mucoromycotina</taxon>
        <taxon>Mucoromycetes</taxon>
        <taxon>Mucorales</taxon>
        <taxon>Lichtheimiaceae</taxon>
        <taxon>Lichtheimia</taxon>
    </lineage>
</organism>
<dbReference type="GeneID" id="83210626"/>
<dbReference type="PANTHER" id="PTHR11834">
    <property type="entry name" value="TRANSCRIPTIONAL ENHANCER FACTOR TEF RELATED"/>
    <property type="match status" value="1"/>
</dbReference>
<keyword evidence="3" id="KW-0805">Transcription regulation</keyword>
<evidence type="ECO:0000256" key="8">
    <source>
        <dbReference type="SAM" id="MobiDB-lite"/>
    </source>
</evidence>
<name>A0AAD7V9M4_9FUNG</name>
<evidence type="ECO:0000256" key="3">
    <source>
        <dbReference type="ARBA" id="ARBA00023015"/>
    </source>
</evidence>
<evidence type="ECO:0000256" key="2">
    <source>
        <dbReference type="ARBA" id="ARBA00008421"/>
    </source>
</evidence>
<reference evidence="10 11" key="1">
    <citation type="submission" date="2023-03" db="EMBL/GenBank/DDBJ databases">
        <title>Genome sequence of Lichtheimia ornata CBS 291.66.</title>
        <authorList>
            <person name="Mohabir J.T."/>
            <person name="Shea T.P."/>
            <person name="Kurbessoian T."/>
            <person name="Berby B."/>
            <person name="Fontaine J."/>
            <person name="Livny J."/>
            <person name="Gnirke A."/>
            <person name="Stajich J.E."/>
            <person name="Cuomo C.A."/>
        </authorList>
    </citation>
    <scope>NUCLEOTIDE SEQUENCE [LARGE SCALE GENOMIC DNA]</scope>
    <source>
        <strain evidence="10">CBS 291.66</strain>
    </source>
</reference>
<dbReference type="InterPro" id="IPR000818">
    <property type="entry name" value="TEA/ATTS_dom"/>
</dbReference>
<evidence type="ECO:0000313" key="10">
    <source>
        <dbReference type="EMBL" id="KAJ8660991.1"/>
    </source>
</evidence>
<evidence type="ECO:0000256" key="1">
    <source>
        <dbReference type="ARBA" id="ARBA00004123"/>
    </source>
</evidence>
<evidence type="ECO:0000256" key="4">
    <source>
        <dbReference type="ARBA" id="ARBA00023125"/>
    </source>
</evidence>
<evidence type="ECO:0000313" key="11">
    <source>
        <dbReference type="Proteomes" id="UP001234581"/>
    </source>
</evidence>
<dbReference type="PANTHER" id="PTHR11834:SF0">
    <property type="entry name" value="PROTEIN SCALLOPED"/>
    <property type="match status" value="1"/>
</dbReference>
<dbReference type="PRINTS" id="PR00065">
    <property type="entry name" value="TEADOMAIN"/>
</dbReference>
<evidence type="ECO:0000256" key="6">
    <source>
        <dbReference type="ARBA" id="ARBA00023242"/>
    </source>
</evidence>
<dbReference type="SMART" id="SM00426">
    <property type="entry name" value="TEA"/>
    <property type="match status" value="1"/>
</dbReference>
<dbReference type="Gene3D" id="2.70.50.80">
    <property type="match status" value="1"/>
</dbReference>
<comment type="similarity">
    <text evidence="2">Belongs to the TEC1 family.</text>
</comment>
<feature type="compositionally biased region" description="Low complexity" evidence="8">
    <location>
        <begin position="48"/>
        <end position="58"/>
    </location>
</feature>
<evidence type="ECO:0000256" key="7">
    <source>
        <dbReference type="PROSITE-ProRule" id="PRU00505"/>
    </source>
</evidence>
<keyword evidence="6" id="KW-0539">Nucleus</keyword>
<evidence type="ECO:0000259" key="9">
    <source>
        <dbReference type="PROSITE" id="PS51088"/>
    </source>
</evidence>
<dbReference type="GO" id="GO:0000978">
    <property type="term" value="F:RNA polymerase II cis-regulatory region sequence-specific DNA binding"/>
    <property type="evidence" value="ECO:0007669"/>
    <property type="project" value="TreeGrafter"/>
</dbReference>
<gene>
    <name evidence="10" type="ORF">O0I10_003213</name>
</gene>
<protein>
    <recommendedName>
        <fullName evidence="9">TEA domain-containing protein</fullName>
    </recommendedName>
</protein>
<feature type="compositionally biased region" description="Basic residues" evidence="8">
    <location>
        <begin position="59"/>
        <end position="79"/>
    </location>
</feature>
<evidence type="ECO:0000256" key="5">
    <source>
        <dbReference type="ARBA" id="ARBA00023163"/>
    </source>
</evidence>
<dbReference type="GO" id="GO:0000981">
    <property type="term" value="F:DNA-binding transcription factor activity, RNA polymerase II-specific"/>
    <property type="evidence" value="ECO:0007669"/>
    <property type="project" value="TreeGrafter"/>
</dbReference>
<dbReference type="InterPro" id="IPR041086">
    <property type="entry name" value="YBD"/>
</dbReference>
<dbReference type="PROSITE" id="PS51088">
    <property type="entry name" value="TEA_2"/>
    <property type="match status" value="1"/>
</dbReference>
<dbReference type="InterPro" id="IPR050937">
    <property type="entry name" value="TEC1_TEAD_TF"/>
</dbReference>
<dbReference type="Pfam" id="PF17725">
    <property type="entry name" value="YBD"/>
    <property type="match status" value="1"/>
</dbReference>
<dbReference type="InterPro" id="IPR038096">
    <property type="entry name" value="TEA/ATTS_sf"/>
</dbReference>
<dbReference type="GO" id="GO:0005634">
    <property type="term" value="C:nucleus"/>
    <property type="evidence" value="ECO:0007669"/>
    <property type="project" value="UniProtKB-SubCell"/>
</dbReference>
<dbReference type="EMBL" id="JARTCD010000010">
    <property type="protein sequence ID" value="KAJ8660991.1"/>
    <property type="molecule type" value="Genomic_DNA"/>
</dbReference>
<feature type="region of interest" description="Disordered" evidence="8">
    <location>
        <begin position="202"/>
        <end position="276"/>
    </location>
</feature>